<dbReference type="AlphaFoldDB" id="A0A2K1J8S2"/>
<dbReference type="OrthoDB" id="2019850at2759"/>
<sequence length="201" mass="22411">MASPNPTKQAVSNRLSGLRFMQRAKIREDELKRQEAEAAGSAAVDDSHWVTPAASASRCKVIFEGDPKPGAIIGRMSFQSFNPSVDRIVEEVEARREKLRIFASTSTGNDEKPTVNTQSLANGAEKEKVEVDDVDNVSIRKRQKVEKKTISKTETASVAVNSFTALRGGKVESHKREQHQQRETKEVNPRTDWRSLRPPGR</sequence>
<dbReference type="InterPro" id="IPR019324">
    <property type="entry name" value="MPP6"/>
</dbReference>
<name>A0A2K1J8S2_PHYPA</name>
<feature type="compositionally biased region" description="Polar residues" evidence="1">
    <location>
        <begin position="104"/>
        <end position="121"/>
    </location>
</feature>
<evidence type="ECO:0008006" key="5">
    <source>
        <dbReference type="Google" id="ProtNLM"/>
    </source>
</evidence>
<reference evidence="3" key="3">
    <citation type="submission" date="2020-12" db="UniProtKB">
        <authorList>
            <consortium name="EnsemblPlants"/>
        </authorList>
    </citation>
    <scope>IDENTIFICATION</scope>
</reference>
<dbReference type="RefSeq" id="XP_024397793.1">
    <property type="nucleotide sequence ID" value="XM_024542025.2"/>
</dbReference>
<evidence type="ECO:0000313" key="2">
    <source>
        <dbReference type="EMBL" id="PNR37921.1"/>
    </source>
</evidence>
<dbReference type="PANTHER" id="PTHR13582">
    <property type="entry name" value="M-PHASE PHOSPHOPROTEIN 6"/>
    <property type="match status" value="1"/>
</dbReference>
<accession>A0A2K1J8S2</accession>
<dbReference type="Proteomes" id="UP000006727">
    <property type="component" value="Chromosome 16"/>
</dbReference>
<dbReference type="Gramene" id="Pp3c16_15780V3.2">
    <property type="protein sequence ID" value="Pp3c16_15780V3.2"/>
    <property type="gene ID" value="Pp3c16_15780"/>
</dbReference>
<reference evidence="2 4" key="1">
    <citation type="journal article" date="2008" name="Science">
        <title>The Physcomitrella genome reveals evolutionary insights into the conquest of land by plants.</title>
        <authorList>
            <person name="Rensing S."/>
            <person name="Lang D."/>
            <person name="Zimmer A."/>
            <person name="Terry A."/>
            <person name="Salamov A."/>
            <person name="Shapiro H."/>
            <person name="Nishiyama T."/>
            <person name="Perroud P.-F."/>
            <person name="Lindquist E."/>
            <person name="Kamisugi Y."/>
            <person name="Tanahashi T."/>
            <person name="Sakakibara K."/>
            <person name="Fujita T."/>
            <person name="Oishi K."/>
            <person name="Shin-I T."/>
            <person name="Kuroki Y."/>
            <person name="Toyoda A."/>
            <person name="Suzuki Y."/>
            <person name="Hashimoto A."/>
            <person name="Yamaguchi K."/>
            <person name="Sugano A."/>
            <person name="Kohara Y."/>
            <person name="Fujiyama A."/>
            <person name="Anterola A."/>
            <person name="Aoki S."/>
            <person name="Ashton N."/>
            <person name="Barbazuk W.B."/>
            <person name="Barker E."/>
            <person name="Bennetzen J."/>
            <person name="Bezanilla M."/>
            <person name="Blankenship R."/>
            <person name="Cho S.H."/>
            <person name="Dutcher S."/>
            <person name="Estelle M."/>
            <person name="Fawcett J.A."/>
            <person name="Gundlach H."/>
            <person name="Hanada K."/>
            <person name="Heyl A."/>
            <person name="Hicks K.A."/>
            <person name="Hugh J."/>
            <person name="Lohr M."/>
            <person name="Mayer K."/>
            <person name="Melkozernov A."/>
            <person name="Murata T."/>
            <person name="Nelson D."/>
            <person name="Pils B."/>
            <person name="Prigge M."/>
            <person name="Reiss B."/>
            <person name="Renner T."/>
            <person name="Rombauts S."/>
            <person name="Rushton P."/>
            <person name="Sanderfoot A."/>
            <person name="Schween G."/>
            <person name="Shiu S.-H."/>
            <person name="Stueber K."/>
            <person name="Theodoulou F.L."/>
            <person name="Tu H."/>
            <person name="Van de Peer Y."/>
            <person name="Verrier P.J."/>
            <person name="Waters E."/>
            <person name="Wood A."/>
            <person name="Yang L."/>
            <person name="Cove D."/>
            <person name="Cuming A."/>
            <person name="Hasebe M."/>
            <person name="Lucas S."/>
            <person name="Mishler D.B."/>
            <person name="Reski R."/>
            <person name="Grigoriev I."/>
            <person name="Quatrano R.S."/>
            <person name="Boore J.L."/>
        </authorList>
    </citation>
    <scope>NUCLEOTIDE SEQUENCE [LARGE SCALE GENOMIC DNA]</scope>
    <source>
        <strain evidence="3 4">cv. Gransden 2004</strain>
    </source>
</reference>
<dbReference type="EMBL" id="ABEU02000016">
    <property type="protein sequence ID" value="PNR37921.1"/>
    <property type="molecule type" value="Genomic_DNA"/>
</dbReference>
<dbReference type="Gramene" id="Pp3c16_15780V3.1">
    <property type="protein sequence ID" value="Pp3c16_15780V3.1"/>
    <property type="gene ID" value="Pp3c16_15780"/>
</dbReference>
<dbReference type="Pfam" id="PF10175">
    <property type="entry name" value="MPP6"/>
    <property type="match status" value="1"/>
</dbReference>
<dbReference type="GO" id="GO:0000460">
    <property type="term" value="P:maturation of 5.8S rRNA"/>
    <property type="evidence" value="ECO:0000318"/>
    <property type="project" value="GO_Central"/>
</dbReference>
<dbReference type="GeneID" id="112292997"/>
<feature type="region of interest" description="Disordered" evidence="1">
    <location>
        <begin position="166"/>
        <end position="201"/>
    </location>
</feature>
<organism evidence="2">
    <name type="scientific">Physcomitrium patens</name>
    <name type="common">Spreading-leaved earth moss</name>
    <name type="synonym">Physcomitrella patens</name>
    <dbReference type="NCBI Taxonomy" id="3218"/>
    <lineage>
        <taxon>Eukaryota</taxon>
        <taxon>Viridiplantae</taxon>
        <taxon>Streptophyta</taxon>
        <taxon>Embryophyta</taxon>
        <taxon>Bryophyta</taxon>
        <taxon>Bryophytina</taxon>
        <taxon>Bryopsida</taxon>
        <taxon>Funariidae</taxon>
        <taxon>Funariales</taxon>
        <taxon>Funariaceae</taxon>
        <taxon>Physcomitrium</taxon>
    </lineage>
</organism>
<reference evidence="2 4" key="2">
    <citation type="journal article" date="2018" name="Plant J.">
        <title>The Physcomitrella patens chromosome-scale assembly reveals moss genome structure and evolution.</title>
        <authorList>
            <person name="Lang D."/>
            <person name="Ullrich K.K."/>
            <person name="Murat F."/>
            <person name="Fuchs J."/>
            <person name="Jenkins J."/>
            <person name="Haas F.B."/>
            <person name="Piednoel M."/>
            <person name="Gundlach H."/>
            <person name="Van Bel M."/>
            <person name="Meyberg R."/>
            <person name="Vives C."/>
            <person name="Morata J."/>
            <person name="Symeonidi A."/>
            <person name="Hiss M."/>
            <person name="Muchero W."/>
            <person name="Kamisugi Y."/>
            <person name="Saleh O."/>
            <person name="Blanc G."/>
            <person name="Decker E.L."/>
            <person name="van Gessel N."/>
            <person name="Grimwood J."/>
            <person name="Hayes R.D."/>
            <person name="Graham S.W."/>
            <person name="Gunter L.E."/>
            <person name="McDaniel S.F."/>
            <person name="Hoernstein S.N.W."/>
            <person name="Larsson A."/>
            <person name="Li F.W."/>
            <person name="Perroud P.F."/>
            <person name="Phillips J."/>
            <person name="Ranjan P."/>
            <person name="Rokshar D.S."/>
            <person name="Rothfels C.J."/>
            <person name="Schneider L."/>
            <person name="Shu S."/>
            <person name="Stevenson D.W."/>
            <person name="Thummler F."/>
            <person name="Tillich M."/>
            <person name="Villarreal Aguilar J.C."/>
            <person name="Widiez T."/>
            <person name="Wong G.K."/>
            <person name="Wymore A."/>
            <person name="Zhang Y."/>
            <person name="Zimmer A.D."/>
            <person name="Quatrano R.S."/>
            <person name="Mayer K.F.X."/>
            <person name="Goodstein D."/>
            <person name="Casacuberta J.M."/>
            <person name="Vandepoele K."/>
            <person name="Reski R."/>
            <person name="Cuming A.C."/>
            <person name="Tuskan G.A."/>
            <person name="Maumus F."/>
            <person name="Salse J."/>
            <person name="Schmutz J."/>
            <person name="Rensing S.A."/>
        </authorList>
    </citation>
    <scope>NUCLEOTIDE SEQUENCE [LARGE SCALE GENOMIC DNA]</scope>
    <source>
        <strain evidence="3 4">cv. Gransden 2004</strain>
    </source>
</reference>
<dbReference type="STRING" id="3218.A0A2K1J8S2"/>
<dbReference type="EnsemblPlants" id="Pp3c16_15780V3.1">
    <property type="protein sequence ID" value="Pp3c16_15780V3.1"/>
    <property type="gene ID" value="Pp3c16_15780"/>
</dbReference>
<evidence type="ECO:0000313" key="3">
    <source>
        <dbReference type="EnsemblPlants" id="Pp3c16_15780V3.1"/>
    </source>
</evidence>
<evidence type="ECO:0000256" key="1">
    <source>
        <dbReference type="SAM" id="MobiDB-lite"/>
    </source>
</evidence>
<proteinExistence type="predicted"/>
<evidence type="ECO:0000313" key="4">
    <source>
        <dbReference type="Proteomes" id="UP000006727"/>
    </source>
</evidence>
<dbReference type="PANTHER" id="PTHR13582:SF0">
    <property type="entry name" value="M-PHASE PHOSPHOPROTEIN 6"/>
    <property type="match status" value="1"/>
</dbReference>
<dbReference type="EnsemblPlants" id="Pp3c16_15780V3.2">
    <property type="protein sequence ID" value="Pp3c16_15780V3.2"/>
    <property type="gene ID" value="Pp3c16_15780"/>
</dbReference>
<protein>
    <recommendedName>
        <fullName evidence="5">M-phase phosphoprotein 6</fullName>
    </recommendedName>
</protein>
<keyword evidence="4" id="KW-1185">Reference proteome</keyword>
<gene>
    <name evidence="3" type="primary">LOC112292997</name>
    <name evidence="2" type="ORF">PHYPA_021031</name>
</gene>
<feature type="compositionally biased region" description="Basic and acidic residues" evidence="1">
    <location>
        <begin position="169"/>
        <end position="195"/>
    </location>
</feature>
<feature type="region of interest" description="Disordered" evidence="1">
    <location>
        <begin position="104"/>
        <end position="128"/>
    </location>
</feature>
<dbReference type="PaxDb" id="3218-PP1S197_151V6.1"/>